<dbReference type="GO" id="GO:0005524">
    <property type="term" value="F:ATP binding"/>
    <property type="evidence" value="ECO:0007669"/>
    <property type="project" value="InterPro"/>
</dbReference>
<dbReference type="GO" id="GO:0004672">
    <property type="term" value="F:protein kinase activity"/>
    <property type="evidence" value="ECO:0007669"/>
    <property type="project" value="InterPro"/>
</dbReference>
<dbReference type="AlphaFoldDB" id="W7X766"/>
<protein>
    <submittedName>
        <fullName evidence="2">Kinase domain protein</fullName>
    </submittedName>
</protein>
<dbReference type="STRING" id="312017.W7X766"/>
<feature type="domain" description="Protein kinase" evidence="1">
    <location>
        <begin position="59"/>
        <end position="461"/>
    </location>
</feature>
<dbReference type="Gene3D" id="1.10.510.10">
    <property type="entry name" value="Transferase(Phosphotransferase) domain 1"/>
    <property type="match status" value="1"/>
</dbReference>
<dbReference type="InParanoid" id="W7X766"/>
<evidence type="ECO:0000259" key="1">
    <source>
        <dbReference type="PROSITE" id="PS50011"/>
    </source>
</evidence>
<organism evidence="2 3">
    <name type="scientific">Tetrahymena thermophila (strain SB210)</name>
    <dbReference type="NCBI Taxonomy" id="312017"/>
    <lineage>
        <taxon>Eukaryota</taxon>
        <taxon>Sar</taxon>
        <taxon>Alveolata</taxon>
        <taxon>Ciliophora</taxon>
        <taxon>Intramacronucleata</taxon>
        <taxon>Oligohymenophorea</taxon>
        <taxon>Hymenostomatida</taxon>
        <taxon>Tetrahymenina</taxon>
        <taxon>Tetrahymenidae</taxon>
        <taxon>Tetrahymena</taxon>
    </lineage>
</organism>
<dbReference type="PROSITE" id="PS50011">
    <property type="entry name" value="PROTEIN_KINASE_DOM"/>
    <property type="match status" value="1"/>
</dbReference>
<dbReference type="InterPro" id="IPR008271">
    <property type="entry name" value="Ser/Thr_kinase_AS"/>
</dbReference>
<dbReference type="PROSITE" id="PS00108">
    <property type="entry name" value="PROTEIN_KINASE_ST"/>
    <property type="match status" value="1"/>
</dbReference>
<evidence type="ECO:0000313" key="2">
    <source>
        <dbReference type="EMBL" id="EWS75235.1"/>
    </source>
</evidence>
<dbReference type="RefSeq" id="XP_012652226.1">
    <property type="nucleotide sequence ID" value="XM_012796772.1"/>
</dbReference>
<keyword evidence="2" id="KW-0418">Kinase</keyword>
<dbReference type="OrthoDB" id="326339at2759"/>
<sequence>MFIRNLKKANQKVKSFSNFNIQNLQRSFKDFKTIQDFTSNILRLIDTYINNKDKNQNVFHLYCQLDKGSFGQVDLYFCEIEQQFLNNSIQQDIKIEDMEIEQSINMQQTLYPFKQKEYSYNLRSFKNKMSEFNLSSQSLGSKNSKNNTLASTLIVDENKISNTISSRDNNESILISSTIASNNKQQYFPVAGKKFSNKEEFIRELFIMNQISSTYKPKIIEQDIEEQIIFLELGLCNLYNLKIDSQINNYKLTDEFTFQVLINIFNAIESLLGNINPKTQTPFPIFHSDIKPQNIILTATQHLEDKSPEIKLLLIDFGGSSSDIQDYWSYYTPAFVCQELWNKAIEGTHKKEKLSWQEIRYAEFYAACRTIQYIIIDKNDEESFKKENYKSFINKYQNDYPKTCYIIDKLFEFSNISKLDNNYKEILSDSKLNLQQLTNLKIQFDVVKLYQISKIYEVVNI</sequence>
<dbReference type="SUPFAM" id="SSF56112">
    <property type="entry name" value="Protein kinase-like (PK-like)"/>
    <property type="match status" value="1"/>
</dbReference>
<reference evidence="3" key="1">
    <citation type="journal article" date="2006" name="PLoS Biol.">
        <title>Macronuclear genome sequence of the ciliate Tetrahymena thermophila, a model eukaryote.</title>
        <authorList>
            <person name="Eisen J.A."/>
            <person name="Coyne R.S."/>
            <person name="Wu M."/>
            <person name="Wu D."/>
            <person name="Thiagarajan M."/>
            <person name="Wortman J.R."/>
            <person name="Badger J.H."/>
            <person name="Ren Q."/>
            <person name="Amedeo P."/>
            <person name="Jones K.M."/>
            <person name="Tallon L.J."/>
            <person name="Delcher A.L."/>
            <person name="Salzberg S.L."/>
            <person name="Silva J.C."/>
            <person name="Haas B.J."/>
            <person name="Majoros W.H."/>
            <person name="Farzad M."/>
            <person name="Carlton J.M."/>
            <person name="Smith R.K. Jr."/>
            <person name="Garg J."/>
            <person name="Pearlman R.E."/>
            <person name="Karrer K.M."/>
            <person name="Sun L."/>
            <person name="Manning G."/>
            <person name="Elde N.C."/>
            <person name="Turkewitz A.P."/>
            <person name="Asai D.J."/>
            <person name="Wilkes D.E."/>
            <person name="Wang Y."/>
            <person name="Cai H."/>
            <person name="Collins K."/>
            <person name="Stewart B.A."/>
            <person name="Lee S.R."/>
            <person name="Wilamowska K."/>
            <person name="Weinberg Z."/>
            <person name="Ruzzo W.L."/>
            <person name="Wloga D."/>
            <person name="Gaertig J."/>
            <person name="Frankel J."/>
            <person name="Tsao C.-C."/>
            <person name="Gorovsky M.A."/>
            <person name="Keeling P.J."/>
            <person name="Waller R.F."/>
            <person name="Patron N.J."/>
            <person name="Cherry J.M."/>
            <person name="Stover N.A."/>
            <person name="Krieger C.J."/>
            <person name="del Toro C."/>
            <person name="Ryder H.F."/>
            <person name="Williamson S.C."/>
            <person name="Barbeau R.A."/>
            <person name="Hamilton E.P."/>
            <person name="Orias E."/>
        </authorList>
    </citation>
    <scope>NUCLEOTIDE SEQUENCE [LARGE SCALE GENOMIC DNA]</scope>
    <source>
        <strain evidence="3">SB210</strain>
    </source>
</reference>
<dbReference type="InterPro" id="IPR000719">
    <property type="entry name" value="Prot_kinase_dom"/>
</dbReference>
<proteinExistence type="predicted"/>
<dbReference type="EMBL" id="GG662749">
    <property type="protein sequence ID" value="EWS75235.1"/>
    <property type="molecule type" value="Genomic_DNA"/>
</dbReference>
<keyword evidence="3" id="KW-1185">Reference proteome</keyword>
<dbReference type="Proteomes" id="UP000009168">
    <property type="component" value="Unassembled WGS sequence"/>
</dbReference>
<gene>
    <name evidence="2" type="ORF">TTHERM_000085349</name>
</gene>
<dbReference type="KEGG" id="tet:TTHERM_000085349"/>
<keyword evidence="2" id="KW-0808">Transferase</keyword>
<dbReference type="GeneID" id="24437192"/>
<name>W7X766_TETTS</name>
<evidence type="ECO:0000313" key="3">
    <source>
        <dbReference type="Proteomes" id="UP000009168"/>
    </source>
</evidence>
<dbReference type="InterPro" id="IPR011009">
    <property type="entry name" value="Kinase-like_dom_sf"/>
</dbReference>
<accession>W7X766</accession>